<gene>
    <name evidence="1" type="ORF">BK007_01975</name>
</gene>
<evidence type="ECO:0000313" key="2">
    <source>
        <dbReference type="Proteomes" id="UP000232806"/>
    </source>
</evidence>
<protein>
    <submittedName>
        <fullName evidence="1">Uncharacterized protein</fullName>
    </submittedName>
</protein>
<evidence type="ECO:0000313" key="1">
    <source>
        <dbReference type="EMBL" id="AUB54906.1"/>
    </source>
</evidence>
<dbReference type="RefSeq" id="WP_100904883.1">
    <property type="nucleotide sequence ID" value="NZ_CP017766.1"/>
</dbReference>
<dbReference type="AlphaFoldDB" id="A0A2H4V9Y8"/>
<dbReference type="EMBL" id="CP017766">
    <property type="protein sequence ID" value="AUB54906.1"/>
    <property type="molecule type" value="Genomic_DNA"/>
</dbReference>
<proteinExistence type="predicted"/>
<dbReference type="Proteomes" id="UP000232806">
    <property type="component" value="Chromosome"/>
</dbReference>
<sequence length="82" mass="9796">MRGVNISILVENDVSISIKGSLDGKILGYWLDSTFFRRKDRELFLSKLKEVLDDKKYEDTLLIIDKKEKEFKNRFKEYKSNF</sequence>
<name>A0A2H4V9Y8_9EURY</name>
<dbReference type="GeneID" id="35120322"/>
<reference evidence="1 2" key="1">
    <citation type="submission" date="2016-10" db="EMBL/GenBank/DDBJ databases">
        <title>Comparative genomics between deep and shallow subseafloor isolates.</title>
        <authorList>
            <person name="Ishii S."/>
            <person name="Miller J.R."/>
            <person name="Sutton G."/>
            <person name="Suzuki S."/>
            <person name="Methe B."/>
            <person name="Inagaki F."/>
            <person name="Imachi H."/>
        </authorList>
    </citation>
    <scope>NUCLEOTIDE SEQUENCE [LARGE SCALE GENOMIC DNA]</scope>
    <source>
        <strain evidence="1 2">MO-MB1</strain>
    </source>
</reference>
<accession>A0A2H4V9Y8</accession>
<organism evidence="1 2">
    <name type="scientific">Methanobacterium subterraneum</name>
    <dbReference type="NCBI Taxonomy" id="59277"/>
    <lineage>
        <taxon>Archaea</taxon>
        <taxon>Methanobacteriati</taxon>
        <taxon>Methanobacteriota</taxon>
        <taxon>Methanomada group</taxon>
        <taxon>Methanobacteria</taxon>
        <taxon>Methanobacteriales</taxon>
        <taxon>Methanobacteriaceae</taxon>
        <taxon>Methanobacterium</taxon>
    </lineage>
</organism>